<keyword evidence="1" id="KW-0472">Membrane</keyword>
<dbReference type="Proteomes" id="UP000596857">
    <property type="component" value="Unassembled WGS sequence"/>
</dbReference>
<name>A0ABX1YEI5_9BACL</name>
<feature type="transmembrane region" description="Helical" evidence="1">
    <location>
        <begin position="268"/>
        <end position="288"/>
    </location>
</feature>
<accession>A0ABX1YEI5</accession>
<comment type="caution">
    <text evidence="2">The sequence shown here is derived from an EMBL/GenBank/DDBJ whole genome shotgun (WGS) entry which is preliminary data.</text>
</comment>
<dbReference type="InterPro" id="IPR014231">
    <property type="entry name" value="Spore_YpjB"/>
</dbReference>
<keyword evidence="3" id="KW-1185">Reference proteome</keyword>
<evidence type="ECO:0000256" key="1">
    <source>
        <dbReference type="SAM" id="Phobius"/>
    </source>
</evidence>
<evidence type="ECO:0000313" key="2">
    <source>
        <dbReference type="EMBL" id="NOU78621.1"/>
    </source>
</evidence>
<keyword evidence="1" id="KW-0812">Transmembrane</keyword>
<sequence>MPRRRRFILSGIVLCWLLAGMNGGRVLAGAEAAAAGANSGTEAYIEATGFTVSDPAALTGRSGAQRLEQAAEALYAYVLEGDVVKARQESEEISQIFISSSFEGLTSVEGIHALSTVIMDMKSAVAAVETSPQRWEAAAARLRLAANSLNHPRQPMWLQYYKLVREDLNNMEQGAAANDLKSWKAALARLQSRYDNIRPAVIISRPPEAVNTFDSWISYAQGIATSAQPLERARLLEIVSYGQDAARVMFGKERDEPALSLPLAPQQYGAWGLLAGAFILTVLAYAAYRKYRGQNGDWKAV</sequence>
<organism evidence="2 3">
    <name type="scientific">Paenibacillus phytohabitans</name>
    <dbReference type="NCBI Taxonomy" id="2654978"/>
    <lineage>
        <taxon>Bacteria</taxon>
        <taxon>Bacillati</taxon>
        <taxon>Bacillota</taxon>
        <taxon>Bacilli</taxon>
        <taxon>Bacillales</taxon>
        <taxon>Paenibacillaceae</taxon>
        <taxon>Paenibacillus</taxon>
    </lineage>
</organism>
<dbReference type="Pfam" id="PF09577">
    <property type="entry name" value="Spore_YpjB"/>
    <property type="match status" value="1"/>
</dbReference>
<protein>
    <submittedName>
        <fullName evidence="2">Sporulation protein</fullName>
    </submittedName>
</protein>
<evidence type="ECO:0000313" key="3">
    <source>
        <dbReference type="Proteomes" id="UP000596857"/>
    </source>
</evidence>
<reference evidence="2 3" key="1">
    <citation type="submission" date="2019-10" db="EMBL/GenBank/DDBJ databases">
        <title>Description of Paenibacillus terricola sp. nov.</title>
        <authorList>
            <person name="Carlier A."/>
            <person name="Qi S."/>
        </authorList>
    </citation>
    <scope>NUCLEOTIDE SEQUENCE [LARGE SCALE GENOMIC DNA]</scope>
    <source>
        <strain evidence="2 3">LMG 31459</strain>
    </source>
</reference>
<proteinExistence type="predicted"/>
<dbReference type="EMBL" id="WHOB01000020">
    <property type="protein sequence ID" value="NOU78621.1"/>
    <property type="molecule type" value="Genomic_DNA"/>
</dbReference>
<dbReference type="RefSeq" id="WP_171716667.1">
    <property type="nucleotide sequence ID" value="NZ_WHOB01000020.1"/>
</dbReference>
<gene>
    <name evidence="2" type="ORF">GC101_06970</name>
</gene>
<keyword evidence="1" id="KW-1133">Transmembrane helix</keyword>